<gene>
    <name evidence="1" type="ORF">BDQ12DRAFT_687999</name>
</gene>
<accession>A0A5C3LQZ6</accession>
<dbReference type="Proteomes" id="UP000308652">
    <property type="component" value="Unassembled WGS sequence"/>
</dbReference>
<dbReference type="EMBL" id="ML213620">
    <property type="protein sequence ID" value="TFK35579.1"/>
    <property type="molecule type" value="Genomic_DNA"/>
</dbReference>
<protein>
    <submittedName>
        <fullName evidence="1">Uncharacterized protein</fullName>
    </submittedName>
</protein>
<name>A0A5C3LQZ6_9AGAR</name>
<evidence type="ECO:0000313" key="2">
    <source>
        <dbReference type="Proteomes" id="UP000308652"/>
    </source>
</evidence>
<dbReference type="AlphaFoldDB" id="A0A5C3LQZ6"/>
<organism evidence="1 2">
    <name type="scientific">Crucibulum laeve</name>
    <dbReference type="NCBI Taxonomy" id="68775"/>
    <lineage>
        <taxon>Eukaryota</taxon>
        <taxon>Fungi</taxon>
        <taxon>Dikarya</taxon>
        <taxon>Basidiomycota</taxon>
        <taxon>Agaricomycotina</taxon>
        <taxon>Agaricomycetes</taxon>
        <taxon>Agaricomycetidae</taxon>
        <taxon>Agaricales</taxon>
        <taxon>Agaricineae</taxon>
        <taxon>Nidulariaceae</taxon>
        <taxon>Crucibulum</taxon>
    </lineage>
</organism>
<proteinExistence type="predicted"/>
<keyword evidence="2" id="KW-1185">Reference proteome</keyword>
<reference evidence="1 2" key="1">
    <citation type="journal article" date="2019" name="Nat. Ecol. Evol.">
        <title>Megaphylogeny resolves global patterns of mushroom evolution.</title>
        <authorList>
            <person name="Varga T."/>
            <person name="Krizsan K."/>
            <person name="Foldi C."/>
            <person name="Dima B."/>
            <person name="Sanchez-Garcia M."/>
            <person name="Sanchez-Ramirez S."/>
            <person name="Szollosi G.J."/>
            <person name="Szarkandi J.G."/>
            <person name="Papp V."/>
            <person name="Albert L."/>
            <person name="Andreopoulos W."/>
            <person name="Angelini C."/>
            <person name="Antonin V."/>
            <person name="Barry K.W."/>
            <person name="Bougher N.L."/>
            <person name="Buchanan P."/>
            <person name="Buyck B."/>
            <person name="Bense V."/>
            <person name="Catcheside P."/>
            <person name="Chovatia M."/>
            <person name="Cooper J."/>
            <person name="Damon W."/>
            <person name="Desjardin D."/>
            <person name="Finy P."/>
            <person name="Geml J."/>
            <person name="Haridas S."/>
            <person name="Hughes K."/>
            <person name="Justo A."/>
            <person name="Karasinski D."/>
            <person name="Kautmanova I."/>
            <person name="Kiss B."/>
            <person name="Kocsube S."/>
            <person name="Kotiranta H."/>
            <person name="LaButti K.M."/>
            <person name="Lechner B.E."/>
            <person name="Liimatainen K."/>
            <person name="Lipzen A."/>
            <person name="Lukacs Z."/>
            <person name="Mihaltcheva S."/>
            <person name="Morgado L.N."/>
            <person name="Niskanen T."/>
            <person name="Noordeloos M.E."/>
            <person name="Ohm R.A."/>
            <person name="Ortiz-Santana B."/>
            <person name="Ovrebo C."/>
            <person name="Racz N."/>
            <person name="Riley R."/>
            <person name="Savchenko A."/>
            <person name="Shiryaev A."/>
            <person name="Soop K."/>
            <person name="Spirin V."/>
            <person name="Szebenyi C."/>
            <person name="Tomsovsky M."/>
            <person name="Tulloss R.E."/>
            <person name="Uehling J."/>
            <person name="Grigoriev I.V."/>
            <person name="Vagvolgyi C."/>
            <person name="Papp T."/>
            <person name="Martin F.M."/>
            <person name="Miettinen O."/>
            <person name="Hibbett D.S."/>
            <person name="Nagy L.G."/>
        </authorList>
    </citation>
    <scope>NUCLEOTIDE SEQUENCE [LARGE SCALE GENOMIC DNA]</scope>
    <source>
        <strain evidence="1 2">CBS 166.37</strain>
    </source>
</reference>
<sequence length="98" mass="10648">MKNATWVAYAAKTLVVRPWDLAKIHSFPLSYSSIHAKFNPPLYTCRKQTLSTSSSATSSTWPASSYSRVPGILGPTYGSHLSSSIHLLLPSLLTANPN</sequence>
<evidence type="ECO:0000313" key="1">
    <source>
        <dbReference type="EMBL" id="TFK35579.1"/>
    </source>
</evidence>